<name>A0A106QBB4_9BURK</name>
<comment type="caution">
    <text evidence="1">The sequence shown here is derived from an EMBL/GenBank/DDBJ whole genome shotgun (WGS) entry which is preliminary data.</text>
</comment>
<proteinExistence type="predicted"/>
<reference evidence="1 2" key="1">
    <citation type="submission" date="2015-11" db="EMBL/GenBank/DDBJ databases">
        <title>Expanding the genomic diversity of Burkholderia species for the development of highly accurate diagnostics.</title>
        <authorList>
            <person name="Sahl J."/>
            <person name="Keim P."/>
            <person name="Wagner D."/>
        </authorList>
    </citation>
    <scope>NUCLEOTIDE SEQUENCE [LARGE SCALE GENOMIC DNA]</scope>
    <source>
        <strain evidence="1 2">MSMB2087WGS</strain>
    </source>
</reference>
<dbReference type="RefSeq" id="WP_060192094.1">
    <property type="nucleotide sequence ID" value="NZ_LPHD01000049.1"/>
</dbReference>
<dbReference type="Proteomes" id="UP000060630">
    <property type="component" value="Unassembled WGS sequence"/>
</dbReference>
<protein>
    <submittedName>
        <fullName evidence="1">Uncharacterized protein</fullName>
    </submittedName>
</protein>
<gene>
    <name evidence="1" type="ORF">WL29_21040</name>
</gene>
<dbReference type="AlphaFoldDB" id="A0A106QBB4"/>
<organism evidence="1 2">
    <name type="scientific">Burkholderia ubonensis</name>
    <dbReference type="NCBI Taxonomy" id="101571"/>
    <lineage>
        <taxon>Bacteria</taxon>
        <taxon>Pseudomonadati</taxon>
        <taxon>Pseudomonadota</taxon>
        <taxon>Betaproteobacteria</taxon>
        <taxon>Burkholderiales</taxon>
        <taxon>Burkholderiaceae</taxon>
        <taxon>Burkholderia</taxon>
        <taxon>Burkholderia cepacia complex</taxon>
    </lineage>
</organism>
<dbReference type="EMBL" id="LPHD01000049">
    <property type="protein sequence ID" value="KWA83854.1"/>
    <property type="molecule type" value="Genomic_DNA"/>
</dbReference>
<accession>A0A106QBB4</accession>
<evidence type="ECO:0000313" key="2">
    <source>
        <dbReference type="Proteomes" id="UP000060630"/>
    </source>
</evidence>
<sequence>MSAVNSQSYLDHAHKIDQVLLEISPDHPLRALLEESSRMLAHAADGRGTNNDHDNTRVALIDRRYHWREIGSLTPRGSKVQLINRQAGVAVYGTIGSHEKFFTHWAPLPTFKN</sequence>
<evidence type="ECO:0000313" key="1">
    <source>
        <dbReference type="EMBL" id="KWA83854.1"/>
    </source>
</evidence>